<name>A0A1J9Q702_9EURO</name>
<gene>
    <name evidence="2" type="ORF">AJ78_03772</name>
</gene>
<organism evidence="2 3">
    <name type="scientific">Emergomyces pasteurianus Ep9510</name>
    <dbReference type="NCBI Taxonomy" id="1447872"/>
    <lineage>
        <taxon>Eukaryota</taxon>
        <taxon>Fungi</taxon>
        <taxon>Dikarya</taxon>
        <taxon>Ascomycota</taxon>
        <taxon>Pezizomycotina</taxon>
        <taxon>Eurotiomycetes</taxon>
        <taxon>Eurotiomycetidae</taxon>
        <taxon>Onygenales</taxon>
        <taxon>Ajellomycetaceae</taxon>
        <taxon>Emergomyces</taxon>
    </lineage>
</organism>
<keyword evidence="3" id="KW-1185">Reference proteome</keyword>
<protein>
    <submittedName>
        <fullName evidence="2">Uncharacterized protein</fullName>
    </submittedName>
</protein>
<proteinExistence type="predicted"/>
<sequence length="72" mass="7479">MASEGNLTNPGRAGNDKENVKPSTPSCVPIKPADTAFNDGRLKGPVAHSLSLLRGVIGQTYTTPISSCVARL</sequence>
<accession>A0A1J9Q702</accession>
<reference evidence="2 3" key="1">
    <citation type="submission" date="2015-07" db="EMBL/GenBank/DDBJ databases">
        <title>Emmonsia species relationships and genome sequence.</title>
        <authorList>
            <consortium name="The Broad Institute Genomics Platform"/>
            <person name="Cuomo C.A."/>
            <person name="Munoz J.F."/>
            <person name="Imamovic A."/>
            <person name="Priest M.E."/>
            <person name="Young S."/>
            <person name="Clay O.K."/>
            <person name="McEwen J.G."/>
        </authorList>
    </citation>
    <scope>NUCLEOTIDE SEQUENCE [LARGE SCALE GENOMIC DNA]</scope>
    <source>
        <strain evidence="2 3">UAMH 9510</strain>
    </source>
</reference>
<evidence type="ECO:0000256" key="1">
    <source>
        <dbReference type="SAM" id="MobiDB-lite"/>
    </source>
</evidence>
<comment type="caution">
    <text evidence="2">The sequence shown here is derived from an EMBL/GenBank/DDBJ whole genome shotgun (WGS) entry which is preliminary data.</text>
</comment>
<dbReference type="VEuPathDB" id="FungiDB:AJ78_03772"/>
<evidence type="ECO:0000313" key="3">
    <source>
        <dbReference type="Proteomes" id="UP000182235"/>
    </source>
</evidence>
<feature type="region of interest" description="Disordered" evidence="1">
    <location>
        <begin position="1"/>
        <end position="35"/>
    </location>
</feature>
<evidence type="ECO:0000313" key="2">
    <source>
        <dbReference type="EMBL" id="OJD16019.1"/>
    </source>
</evidence>
<dbReference type="EMBL" id="LGRN01000126">
    <property type="protein sequence ID" value="OJD16019.1"/>
    <property type="molecule type" value="Genomic_DNA"/>
</dbReference>
<dbReference type="Proteomes" id="UP000182235">
    <property type="component" value="Unassembled WGS sequence"/>
</dbReference>
<dbReference type="AlphaFoldDB" id="A0A1J9Q702"/>